<keyword evidence="2 4" id="KW-0560">Oxidoreductase</keyword>
<dbReference type="EMBL" id="CU466930">
    <property type="protein sequence ID" value="CAO80853.1"/>
    <property type="molecule type" value="Genomic_DNA"/>
</dbReference>
<dbReference type="Pfam" id="PF00881">
    <property type="entry name" value="Nitroreductase"/>
    <property type="match status" value="2"/>
</dbReference>
<evidence type="ECO:0000256" key="1">
    <source>
        <dbReference type="ARBA" id="ARBA00007118"/>
    </source>
</evidence>
<dbReference type="HOGENOM" id="CLU_070764_7_1_0"/>
<dbReference type="OrthoDB" id="9812105at2"/>
<dbReference type="GO" id="GO:0016491">
    <property type="term" value="F:oxidoreductase activity"/>
    <property type="evidence" value="ECO:0007669"/>
    <property type="project" value="UniProtKB-KW"/>
</dbReference>
<reference evidence="4 5" key="1">
    <citation type="journal article" date="2008" name="J. Bacteriol.">
        <title>'Candidatus Cloacamonas acidaminovorans': genome sequence reconstruction provides a first glimpse of a new bacterial division.</title>
        <authorList>
            <person name="Pelletier E."/>
            <person name="Kreimeyer A."/>
            <person name="Bocs S."/>
            <person name="Rouy Z."/>
            <person name="Gyapay G."/>
            <person name="Chouari R."/>
            <person name="Riviere D."/>
            <person name="Ganesan A."/>
            <person name="Daegelen P."/>
            <person name="Sghir A."/>
            <person name="Cohen G.N."/>
            <person name="Medigue C."/>
            <person name="Weissenbach J."/>
            <person name="Le Paslier D."/>
        </authorList>
    </citation>
    <scope>NUCLEOTIDE SEQUENCE [LARGE SCALE GENOMIC DNA]</scope>
    <source>
        <strain evidence="5">Evry</strain>
    </source>
</reference>
<dbReference type="EC" id="1.6.99.3" evidence="4"/>
<dbReference type="Gene3D" id="3.40.109.10">
    <property type="entry name" value="NADH Oxidase"/>
    <property type="match status" value="1"/>
</dbReference>
<dbReference type="PANTHER" id="PTHR43673:SF10">
    <property type="entry name" value="NADH DEHYDROGENASE_NAD(P)H NITROREDUCTASE XCC3605-RELATED"/>
    <property type="match status" value="1"/>
</dbReference>
<accession>B0VHN8</accession>
<organism evidence="4 5">
    <name type="scientific">Cloacimonas acidaminovorans (strain Evry)</name>
    <dbReference type="NCBI Taxonomy" id="459349"/>
    <lineage>
        <taxon>Bacteria</taxon>
        <taxon>Pseudomonadati</taxon>
        <taxon>Candidatus Cloacimonadota</taxon>
        <taxon>Candidatus Cloacimonadia</taxon>
        <taxon>Candidatus Cloacimonadales</taxon>
        <taxon>Candidatus Cloacimonadaceae</taxon>
        <taxon>Candidatus Cloacimonas</taxon>
    </lineage>
</organism>
<dbReference type="InterPro" id="IPR029479">
    <property type="entry name" value="Nitroreductase"/>
</dbReference>
<dbReference type="eggNOG" id="COG0778">
    <property type="taxonomic scope" value="Bacteria"/>
</dbReference>
<evidence type="ECO:0000259" key="3">
    <source>
        <dbReference type="Pfam" id="PF00881"/>
    </source>
</evidence>
<dbReference type="PANTHER" id="PTHR43673">
    <property type="entry name" value="NAD(P)H NITROREDUCTASE YDGI-RELATED"/>
    <property type="match status" value="1"/>
</dbReference>
<comment type="similarity">
    <text evidence="1">Belongs to the nitroreductase family.</text>
</comment>
<evidence type="ECO:0000313" key="4">
    <source>
        <dbReference type="EMBL" id="CAO80853.1"/>
    </source>
</evidence>
<dbReference type="STRING" id="459349.CLOAM0981"/>
<dbReference type="InterPro" id="IPR000415">
    <property type="entry name" value="Nitroreductase-like"/>
</dbReference>
<name>B0VHN8_CLOAI</name>
<evidence type="ECO:0000256" key="2">
    <source>
        <dbReference type="ARBA" id="ARBA00023002"/>
    </source>
</evidence>
<dbReference type="AlphaFoldDB" id="B0VHN8"/>
<sequence>MDAQELIFGRHSVRDFLPDPIPIDIINQILEAGRCAPSTQNRQPWRYLVFTENAKIRKLALNCGLIGLSNFFIHNAPCLIIACADLKDNIKINGQDYYLVDTAISFHQMLLYARNYGIESCWLAAFSEKKLKSYLKLPAQWKIVAMAPLGYPAEKKGLYSKAVSGFAKSKDRKPLETIVRFM</sequence>
<protein>
    <submittedName>
        <fullName evidence="4">NADH dehydrogenase/NAD(P)H nitroreductase</fullName>
        <ecNumber evidence="4">1.6.99.3</ecNumber>
    </submittedName>
</protein>
<dbReference type="KEGG" id="caci:CLOAM0981"/>
<dbReference type="RefSeq" id="WP_015424711.1">
    <property type="nucleotide sequence ID" value="NC_020449.1"/>
</dbReference>
<feature type="domain" description="Nitroreductase" evidence="3">
    <location>
        <begin position="69"/>
        <end position="151"/>
    </location>
</feature>
<keyword evidence="5" id="KW-1185">Reference proteome</keyword>
<gene>
    <name evidence="4" type="ordered locus">CLOAM0981</name>
</gene>
<proteinExistence type="inferred from homology"/>
<evidence type="ECO:0000313" key="5">
    <source>
        <dbReference type="Proteomes" id="UP000002019"/>
    </source>
</evidence>
<dbReference type="Proteomes" id="UP000002019">
    <property type="component" value="Chromosome"/>
</dbReference>
<feature type="domain" description="Nitroreductase" evidence="3">
    <location>
        <begin position="8"/>
        <end position="59"/>
    </location>
</feature>
<dbReference type="SUPFAM" id="SSF55469">
    <property type="entry name" value="FMN-dependent nitroreductase-like"/>
    <property type="match status" value="1"/>
</dbReference>